<dbReference type="Proteomes" id="UP000268093">
    <property type="component" value="Unassembled WGS sequence"/>
</dbReference>
<dbReference type="InterPro" id="IPR054586">
    <property type="entry name" value="MACPF_1_fungal"/>
</dbReference>
<evidence type="ECO:0000313" key="3">
    <source>
        <dbReference type="EMBL" id="RUP25451.1"/>
    </source>
</evidence>
<feature type="compositionally biased region" description="Basic and acidic residues" evidence="1">
    <location>
        <begin position="1"/>
        <end position="21"/>
    </location>
</feature>
<name>A0A433BGT2_9FUNG</name>
<keyword evidence="4" id="KW-1185">Reference proteome</keyword>
<feature type="region of interest" description="Disordered" evidence="1">
    <location>
        <begin position="1"/>
        <end position="48"/>
    </location>
</feature>
<dbReference type="AlphaFoldDB" id="A0A433BGT2"/>
<reference evidence="3 4" key="1">
    <citation type="journal article" date="2018" name="New Phytol.">
        <title>Phylogenomics of Endogonaceae and evolution of mycorrhizas within Mucoromycota.</title>
        <authorList>
            <person name="Chang Y."/>
            <person name="Desiro A."/>
            <person name="Na H."/>
            <person name="Sandor L."/>
            <person name="Lipzen A."/>
            <person name="Clum A."/>
            <person name="Barry K."/>
            <person name="Grigoriev I.V."/>
            <person name="Martin F.M."/>
            <person name="Stajich J.E."/>
            <person name="Smith M.E."/>
            <person name="Bonito G."/>
            <person name="Spatafora J.W."/>
        </authorList>
    </citation>
    <scope>NUCLEOTIDE SEQUENCE [LARGE SCALE GENOMIC DNA]</scope>
    <source>
        <strain evidence="3 4">GMNB39</strain>
    </source>
</reference>
<protein>
    <recommendedName>
        <fullName evidence="2">MACPF-like domain-containing protein</fullName>
    </recommendedName>
</protein>
<organism evidence="3 4">
    <name type="scientific">Jimgerdemannia flammicorona</name>
    <dbReference type="NCBI Taxonomy" id="994334"/>
    <lineage>
        <taxon>Eukaryota</taxon>
        <taxon>Fungi</taxon>
        <taxon>Fungi incertae sedis</taxon>
        <taxon>Mucoromycota</taxon>
        <taxon>Mucoromycotina</taxon>
        <taxon>Endogonomycetes</taxon>
        <taxon>Endogonales</taxon>
        <taxon>Endogonaceae</taxon>
        <taxon>Jimgerdemannia</taxon>
    </lineage>
</organism>
<dbReference type="EMBL" id="RBNI01013811">
    <property type="protein sequence ID" value="RUP25451.1"/>
    <property type="molecule type" value="Genomic_DNA"/>
</dbReference>
<gene>
    <name evidence="3" type="ORF">BC936DRAFT_138833</name>
</gene>
<accession>A0A433BGT2</accession>
<sequence length="212" mass="23707">MRKNTQKEKKSSDRLSVKDIPPRPSSAASSHHEDSPKKHRRAEKAEKVDIQGKEFTDKIFDLSRGRITVSEIITEHQSDREKKTSAFAEAKASVSGTITGFGKAGFGAGFTTQSDRGSNNAADFSNQRSRLRIIGGRPTADTLEDRTSWQKSLQLAPSTWEVILRDELIPIYELLDPELSTQVKGVMEASLNEERITSQMKLNLRNVETKFS</sequence>
<dbReference type="Pfam" id="PF22693">
    <property type="entry name" value="MACPF_1"/>
    <property type="match status" value="1"/>
</dbReference>
<evidence type="ECO:0000313" key="4">
    <source>
        <dbReference type="Proteomes" id="UP000268093"/>
    </source>
</evidence>
<feature type="domain" description="MACPF-like" evidence="2">
    <location>
        <begin position="69"/>
        <end position="183"/>
    </location>
</feature>
<feature type="non-terminal residue" evidence="3">
    <location>
        <position position="212"/>
    </location>
</feature>
<comment type="caution">
    <text evidence="3">The sequence shown here is derived from an EMBL/GenBank/DDBJ whole genome shotgun (WGS) entry which is preliminary data.</text>
</comment>
<evidence type="ECO:0000256" key="1">
    <source>
        <dbReference type="SAM" id="MobiDB-lite"/>
    </source>
</evidence>
<proteinExistence type="predicted"/>
<evidence type="ECO:0000259" key="2">
    <source>
        <dbReference type="Pfam" id="PF22693"/>
    </source>
</evidence>